<dbReference type="InterPro" id="IPR036388">
    <property type="entry name" value="WH-like_DNA-bd_sf"/>
</dbReference>
<name>A0A9X3S1I5_9ACTN</name>
<dbReference type="RefSeq" id="WP_270041644.1">
    <property type="nucleotide sequence ID" value="NZ_JAPDOD010000018.1"/>
</dbReference>
<proteinExistence type="predicted"/>
<sequence length="238" mass="26066">MSDPVSVLEVDPALAELIPLDQRAQARQATGAATLELDVGSWQTPIDSDSFRGGFGLLVYEGLLLRRAGIEGRHAAELLGPGDLLRPWQHDGGDATLEVEWAFRVVANTRVAVLDPRWTARAAAWPQLGAELAGRALGRSVRLVVAMAIAQQPRLDERLWMLFWDLADRFGKVHPDGVHLDLPLTHEVLSHLAGARRPSVSGALTRLSEEGRLRRSGRHWILSGDPPVLDHHRNGSPV</sequence>
<dbReference type="GO" id="GO:0003677">
    <property type="term" value="F:DNA binding"/>
    <property type="evidence" value="ECO:0007669"/>
    <property type="project" value="InterPro"/>
</dbReference>
<dbReference type="PROSITE" id="PS51063">
    <property type="entry name" value="HTH_CRP_2"/>
    <property type="match status" value="1"/>
</dbReference>
<dbReference type="GO" id="GO:0006355">
    <property type="term" value="P:regulation of DNA-templated transcription"/>
    <property type="evidence" value="ECO:0007669"/>
    <property type="project" value="InterPro"/>
</dbReference>
<evidence type="ECO:0000313" key="3">
    <source>
        <dbReference type="Proteomes" id="UP001149140"/>
    </source>
</evidence>
<evidence type="ECO:0000259" key="1">
    <source>
        <dbReference type="PROSITE" id="PS51063"/>
    </source>
</evidence>
<evidence type="ECO:0000313" key="2">
    <source>
        <dbReference type="EMBL" id="MDA0162404.1"/>
    </source>
</evidence>
<dbReference type="Proteomes" id="UP001149140">
    <property type="component" value="Unassembled WGS sequence"/>
</dbReference>
<dbReference type="AlphaFoldDB" id="A0A9X3S1I5"/>
<dbReference type="Pfam" id="PF13545">
    <property type="entry name" value="HTH_Crp_2"/>
    <property type="match status" value="1"/>
</dbReference>
<keyword evidence="3" id="KW-1185">Reference proteome</keyword>
<comment type="caution">
    <text evidence="2">The sequence shown here is derived from an EMBL/GenBank/DDBJ whole genome shotgun (WGS) entry which is preliminary data.</text>
</comment>
<dbReference type="SUPFAM" id="SSF46785">
    <property type="entry name" value="Winged helix' DNA-binding domain"/>
    <property type="match status" value="1"/>
</dbReference>
<reference evidence="2" key="1">
    <citation type="submission" date="2022-10" db="EMBL/GenBank/DDBJ databases">
        <title>The WGS of Solirubrobacter ginsenosidimutans DSM 21036.</title>
        <authorList>
            <person name="Jiang Z."/>
        </authorList>
    </citation>
    <scope>NUCLEOTIDE SEQUENCE</scope>
    <source>
        <strain evidence="2">DSM 21036</strain>
    </source>
</reference>
<dbReference type="Gene3D" id="1.10.10.10">
    <property type="entry name" value="Winged helix-like DNA-binding domain superfamily/Winged helix DNA-binding domain"/>
    <property type="match status" value="1"/>
</dbReference>
<protein>
    <submittedName>
        <fullName evidence="2">Crp/Fnr family transcriptional regulator</fullName>
    </submittedName>
</protein>
<dbReference type="InterPro" id="IPR036390">
    <property type="entry name" value="WH_DNA-bd_sf"/>
</dbReference>
<accession>A0A9X3S1I5</accession>
<organism evidence="2 3">
    <name type="scientific">Solirubrobacter ginsenosidimutans</name>
    <dbReference type="NCBI Taxonomy" id="490573"/>
    <lineage>
        <taxon>Bacteria</taxon>
        <taxon>Bacillati</taxon>
        <taxon>Actinomycetota</taxon>
        <taxon>Thermoleophilia</taxon>
        <taxon>Solirubrobacterales</taxon>
        <taxon>Solirubrobacteraceae</taxon>
        <taxon>Solirubrobacter</taxon>
    </lineage>
</organism>
<dbReference type="SMART" id="SM00419">
    <property type="entry name" value="HTH_CRP"/>
    <property type="match status" value="1"/>
</dbReference>
<gene>
    <name evidence="2" type="ORF">OM076_19180</name>
</gene>
<dbReference type="InterPro" id="IPR012318">
    <property type="entry name" value="HTH_CRP"/>
</dbReference>
<feature type="domain" description="HTH crp-type" evidence="1">
    <location>
        <begin position="153"/>
        <end position="227"/>
    </location>
</feature>
<dbReference type="EMBL" id="JAPDOD010000018">
    <property type="protein sequence ID" value="MDA0162404.1"/>
    <property type="molecule type" value="Genomic_DNA"/>
</dbReference>